<name>B8CST0_SHEPW</name>
<sequence>MLNGKAMAWVAETKQWLSIEDFWQNWADGRGGITWGSSKDYPPYEQVKEQDTFLVEINGGTCLMEFWHNRWRRANDVRRWDDGFNDYSACPHVFD</sequence>
<protein>
    <submittedName>
        <fullName evidence="1">Uncharacterized protein</fullName>
    </submittedName>
</protein>
<dbReference type="eggNOG" id="ENOG50335HB">
    <property type="taxonomic scope" value="Bacteria"/>
</dbReference>
<dbReference type="Proteomes" id="UP000000753">
    <property type="component" value="Chromosome"/>
</dbReference>
<keyword evidence="2" id="KW-1185">Reference proteome</keyword>
<evidence type="ECO:0000313" key="2">
    <source>
        <dbReference type="Proteomes" id="UP000000753"/>
    </source>
</evidence>
<evidence type="ECO:0000313" key="1">
    <source>
        <dbReference type="EMBL" id="ACJ30706.1"/>
    </source>
</evidence>
<dbReference type="HOGENOM" id="CLU_148043_0_0_6"/>
<dbReference type="STRING" id="225849.swp_4036"/>
<dbReference type="AlphaFoldDB" id="B8CST0"/>
<dbReference type="EMBL" id="CP000472">
    <property type="protein sequence ID" value="ACJ30706.1"/>
    <property type="molecule type" value="Genomic_DNA"/>
</dbReference>
<gene>
    <name evidence="1" type="ordered locus">swp_4036</name>
</gene>
<accession>B8CST0</accession>
<organism evidence="1 2">
    <name type="scientific">Shewanella piezotolerans (strain WP3 / JCM 13877)</name>
    <dbReference type="NCBI Taxonomy" id="225849"/>
    <lineage>
        <taxon>Bacteria</taxon>
        <taxon>Pseudomonadati</taxon>
        <taxon>Pseudomonadota</taxon>
        <taxon>Gammaproteobacteria</taxon>
        <taxon>Alteromonadales</taxon>
        <taxon>Shewanellaceae</taxon>
        <taxon>Shewanella</taxon>
    </lineage>
</organism>
<proteinExistence type="predicted"/>
<reference evidence="1 2" key="1">
    <citation type="journal article" date="2008" name="PLoS ONE">
        <title>Environmental adaptation: genomic analysis of the piezotolerant and psychrotolerant deep-sea iron reducing bacterium Shewanella piezotolerans WP3.</title>
        <authorList>
            <person name="Wang F."/>
            <person name="Wang J."/>
            <person name="Jian H."/>
            <person name="Zhang B."/>
            <person name="Li S."/>
            <person name="Wang F."/>
            <person name="Zeng X."/>
            <person name="Gao L."/>
            <person name="Bartlett D.H."/>
            <person name="Yu J."/>
            <person name="Hu S."/>
            <person name="Xiao X."/>
        </authorList>
    </citation>
    <scope>NUCLEOTIDE SEQUENCE [LARGE SCALE GENOMIC DNA]</scope>
    <source>
        <strain evidence="2">WP3 / JCM 13877</strain>
    </source>
</reference>
<dbReference type="KEGG" id="swp:swp_4036"/>